<reference evidence="2" key="1">
    <citation type="journal article" date="2019" name="Int. J. Syst. Evol. Microbiol.">
        <title>The Global Catalogue of Microorganisms (GCM) 10K type strain sequencing project: providing services to taxonomists for standard genome sequencing and annotation.</title>
        <authorList>
            <consortium name="The Broad Institute Genomics Platform"/>
            <consortium name="The Broad Institute Genome Sequencing Center for Infectious Disease"/>
            <person name="Wu L."/>
            <person name="Ma J."/>
        </authorList>
    </citation>
    <scope>NUCLEOTIDE SEQUENCE [LARGE SCALE GENOMIC DNA]</scope>
    <source>
        <strain evidence="2">NBRC 108730</strain>
    </source>
</reference>
<name>A0ABQ6JGU7_9ACTN</name>
<evidence type="ECO:0000313" key="2">
    <source>
        <dbReference type="Proteomes" id="UP001157017"/>
    </source>
</evidence>
<comment type="caution">
    <text evidence="1">The sequence shown here is derived from an EMBL/GenBank/DDBJ whole genome shotgun (WGS) entry which is preliminary data.</text>
</comment>
<dbReference type="Proteomes" id="UP001157017">
    <property type="component" value="Unassembled WGS sequence"/>
</dbReference>
<dbReference type="EMBL" id="BSUZ01000001">
    <property type="protein sequence ID" value="GMA87418.1"/>
    <property type="molecule type" value="Genomic_DNA"/>
</dbReference>
<proteinExistence type="predicted"/>
<keyword evidence="2" id="KW-1185">Reference proteome</keyword>
<sequence length="104" mass="11283">MSAEGYAGTSAFINTRLTHDTETPQIDQSPTGVNALLAPFEVQLTLPPRPNDPNPTRWQPLMAVIALDNLYADHNPAGMVLLDYGDTYLPMLQPPSPTIKPDPG</sequence>
<accession>A0ABQ6JGU7</accession>
<organism evidence="1 2">
    <name type="scientific">Angustibacter aerolatus</name>
    <dbReference type="NCBI Taxonomy" id="1162965"/>
    <lineage>
        <taxon>Bacteria</taxon>
        <taxon>Bacillati</taxon>
        <taxon>Actinomycetota</taxon>
        <taxon>Actinomycetes</taxon>
        <taxon>Kineosporiales</taxon>
        <taxon>Kineosporiaceae</taxon>
    </lineage>
</organism>
<evidence type="ECO:0000313" key="1">
    <source>
        <dbReference type="EMBL" id="GMA87418.1"/>
    </source>
</evidence>
<gene>
    <name evidence="1" type="ORF">GCM10025868_26680</name>
</gene>
<protein>
    <submittedName>
        <fullName evidence="1">Uncharacterized protein</fullName>
    </submittedName>
</protein>